<evidence type="ECO:0000259" key="4">
    <source>
        <dbReference type="PROSITE" id="PS50995"/>
    </source>
</evidence>
<dbReference type="InterPro" id="IPR036390">
    <property type="entry name" value="WH_DNA-bd_sf"/>
</dbReference>
<dbReference type="GO" id="GO:0003700">
    <property type="term" value="F:DNA-binding transcription factor activity"/>
    <property type="evidence" value="ECO:0007669"/>
    <property type="project" value="InterPro"/>
</dbReference>
<evidence type="ECO:0000256" key="3">
    <source>
        <dbReference type="ARBA" id="ARBA00023163"/>
    </source>
</evidence>
<keyword evidence="2" id="KW-0238">DNA-binding</keyword>
<keyword evidence="3" id="KW-0804">Transcription</keyword>
<keyword evidence="1" id="KW-0805">Transcription regulation</keyword>
<protein>
    <submittedName>
        <fullName evidence="5">Transcriptional regulator SlyA</fullName>
    </submittedName>
</protein>
<name>A0A645G3Z3_9ZZZZ</name>
<reference evidence="5" key="1">
    <citation type="submission" date="2019-08" db="EMBL/GenBank/DDBJ databases">
        <authorList>
            <person name="Kucharzyk K."/>
            <person name="Murdoch R.W."/>
            <person name="Higgins S."/>
            <person name="Loffler F."/>
        </authorList>
    </citation>
    <scope>NUCLEOTIDE SEQUENCE</scope>
</reference>
<accession>A0A645G3Z3</accession>
<evidence type="ECO:0000256" key="2">
    <source>
        <dbReference type="ARBA" id="ARBA00023125"/>
    </source>
</evidence>
<proteinExistence type="predicted"/>
<dbReference type="PANTHER" id="PTHR42756:SF2">
    <property type="entry name" value="MARR FAMILY REGULATORY PROTEIN"/>
    <property type="match status" value="1"/>
</dbReference>
<organism evidence="5">
    <name type="scientific">bioreactor metagenome</name>
    <dbReference type="NCBI Taxonomy" id="1076179"/>
    <lineage>
        <taxon>unclassified sequences</taxon>
        <taxon>metagenomes</taxon>
        <taxon>ecological metagenomes</taxon>
    </lineage>
</organism>
<dbReference type="Gene3D" id="1.10.10.10">
    <property type="entry name" value="Winged helix-like DNA-binding domain superfamily/Winged helix DNA-binding domain"/>
    <property type="match status" value="1"/>
</dbReference>
<evidence type="ECO:0000256" key="1">
    <source>
        <dbReference type="ARBA" id="ARBA00023015"/>
    </source>
</evidence>
<feature type="domain" description="HTH marR-type" evidence="4">
    <location>
        <begin position="1"/>
        <end position="133"/>
    </location>
</feature>
<dbReference type="PROSITE" id="PS50995">
    <property type="entry name" value="HTH_MARR_2"/>
    <property type="match status" value="1"/>
</dbReference>
<sequence length="153" mass="17755">MASFMKNINITYRCALQYRNEQLIDSDLNGNQCIYLIHICKNPGISQDKLSKIMYINKSNITRQLAVLDENGYVERKNCHDDKRVIKVYPTEKALETLPKIRQALHDWNDYITADLTEEENAILCSLLERVTDKAKHYVNNGSLMIEKDKESS</sequence>
<dbReference type="PRINTS" id="PR00598">
    <property type="entry name" value="HTHMARR"/>
</dbReference>
<dbReference type="SUPFAM" id="SSF46785">
    <property type="entry name" value="Winged helix' DNA-binding domain"/>
    <property type="match status" value="1"/>
</dbReference>
<dbReference type="InterPro" id="IPR036388">
    <property type="entry name" value="WH-like_DNA-bd_sf"/>
</dbReference>
<dbReference type="EMBL" id="VSSQ01068716">
    <property type="protein sequence ID" value="MPN20856.1"/>
    <property type="molecule type" value="Genomic_DNA"/>
</dbReference>
<dbReference type="GO" id="GO:0003677">
    <property type="term" value="F:DNA binding"/>
    <property type="evidence" value="ECO:0007669"/>
    <property type="project" value="UniProtKB-KW"/>
</dbReference>
<dbReference type="AlphaFoldDB" id="A0A645G3Z3"/>
<dbReference type="SMART" id="SM00347">
    <property type="entry name" value="HTH_MARR"/>
    <property type="match status" value="1"/>
</dbReference>
<gene>
    <name evidence="5" type="primary">slyA_46</name>
    <name evidence="5" type="ORF">SDC9_168235</name>
</gene>
<dbReference type="Pfam" id="PF12802">
    <property type="entry name" value="MarR_2"/>
    <property type="match status" value="1"/>
</dbReference>
<dbReference type="InterPro" id="IPR000835">
    <property type="entry name" value="HTH_MarR-typ"/>
</dbReference>
<dbReference type="PANTHER" id="PTHR42756">
    <property type="entry name" value="TRANSCRIPTIONAL REGULATOR, MARR"/>
    <property type="match status" value="1"/>
</dbReference>
<evidence type="ECO:0000313" key="5">
    <source>
        <dbReference type="EMBL" id="MPN20856.1"/>
    </source>
</evidence>
<comment type="caution">
    <text evidence="5">The sequence shown here is derived from an EMBL/GenBank/DDBJ whole genome shotgun (WGS) entry which is preliminary data.</text>
</comment>